<accession>A0A084VWK5</accession>
<feature type="compositionally biased region" description="Low complexity" evidence="1">
    <location>
        <begin position="132"/>
        <end position="142"/>
    </location>
</feature>
<dbReference type="EnsemblMetazoa" id="ASIC010044-RA">
    <property type="protein sequence ID" value="ASIC010044-PA"/>
    <property type="gene ID" value="ASIC010044"/>
</dbReference>
<dbReference type="EMBL" id="KE525180">
    <property type="protein sequence ID" value="KFB42349.1"/>
    <property type="molecule type" value="Genomic_DNA"/>
</dbReference>
<dbReference type="VEuPathDB" id="VectorBase:ASIC010044"/>
<name>A0A084VWK5_ANOSI</name>
<feature type="region of interest" description="Disordered" evidence="1">
    <location>
        <begin position="94"/>
        <end position="222"/>
    </location>
</feature>
<dbReference type="VEuPathDB" id="VectorBase:ASIS004530"/>
<reference evidence="3" key="2">
    <citation type="submission" date="2020-05" db="UniProtKB">
        <authorList>
            <consortium name="EnsemblMetazoa"/>
        </authorList>
    </citation>
    <scope>IDENTIFICATION</scope>
</reference>
<proteinExistence type="predicted"/>
<organism evidence="3 4">
    <name type="scientific">Anopheles sinensis</name>
    <name type="common">Mosquito</name>
    <dbReference type="NCBI Taxonomy" id="74873"/>
    <lineage>
        <taxon>Eukaryota</taxon>
        <taxon>Metazoa</taxon>
        <taxon>Ecdysozoa</taxon>
        <taxon>Arthropoda</taxon>
        <taxon>Hexapoda</taxon>
        <taxon>Insecta</taxon>
        <taxon>Pterygota</taxon>
        <taxon>Neoptera</taxon>
        <taxon>Endopterygota</taxon>
        <taxon>Diptera</taxon>
        <taxon>Nematocera</taxon>
        <taxon>Culicoidea</taxon>
        <taxon>Culicidae</taxon>
        <taxon>Anophelinae</taxon>
        <taxon>Anopheles</taxon>
    </lineage>
</organism>
<dbReference type="Proteomes" id="UP000030765">
    <property type="component" value="Unassembled WGS sequence"/>
</dbReference>
<protein>
    <submittedName>
        <fullName evidence="2 3">Uncharacterized protein</fullName>
    </submittedName>
</protein>
<evidence type="ECO:0000256" key="1">
    <source>
        <dbReference type="SAM" id="MobiDB-lite"/>
    </source>
</evidence>
<evidence type="ECO:0000313" key="3">
    <source>
        <dbReference type="EnsemblMetazoa" id="ASIC010044-PA"/>
    </source>
</evidence>
<feature type="compositionally biased region" description="Basic and acidic residues" evidence="1">
    <location>
        <begin position="99"/>
        <end position="110"/>
    </location>
</feature>
<keyword evidence="4" id="KW-1185">Reference proteome</keyword>
<dbReference type="STRING" id="74873.A0A084VWK5"/>
<evidence type="ECO:0000313" key="4">
    <source>
        <dbReference type="Proteomes" id="UP000030765"/>
    </source>
</evidence>
<dbReference type="AlphaFoldDB" id="A0A084VWK5"/>
<evidence type="ECO:0000313" key="2">
    <source>
        <dbReference type="EMBL" id="KFB42349.1"/>
    </source>
</evidence>
<gene>
    <name evidence="2" type="ORF">ZHAS_00010044</name>
</gene>
<sequence>MTDILILVQCGGSCDGLTPSKAVSFNEQYHMMDENGINGGRTVEHENCTYFTNFSDASGASSSSGSGGFRRHPQFVKTVHVNIENAINGNYHHQQQQQLHRDTAGSDAPHHPIIGNGHHHNHNLHHPYVYNQQQQHQQQQQQEAISEHEETETDKMLTGGSSYSENEEHTISNGCSGPDSDGHEEATKKLNNGCHNDSGKRRQLEDDSSICPVYEEPVLPAS</sequence>
<dbReference type="EMBL" id="ATLV01017636">
    <property type="status" value="NOT_ANNOTATED_CDS"/>
    <property type="molecule type" value="Genomic_DNA"/>
</dbReference>
<reference evidence="2 4" key="1">
    <citation type="journal article" date="2014" name="BMC Genomics">
        <title>Genome sequence of Anopheles sinensis provides insight into genetics basis of mosquito competence for malaria parasites.</title>
        <authorList>
            <person name="Zhou D."/>
            <person name="Zhang D."/>
            <person name="Ding G."/>
            <person name="Shi L."/>
            <person name="Hou Q."/>
            <person name="Ye Y."/>
            <person name="Xu Y."/>
            <person name="Zhou H."/>
            <person name="Xiong C."/>
            <person name="Li S."/>
            <person name="Yu J."/>
            <person name="Hong S."/>
            <person name="Yu X."/>
            <person name="Zou P."/>
            <person name="Chen C."/>
            <person name="Chang X."/>
            <person name="Wang W."/>
            <person name="Lv Y."/>
            <person name="Sun Y."/>
            <person name="Ma L."/>
            <person name="Shen B."/>
            <person name="Zhu C."/>
        </authorList>
    </citation>
    <scope>NUCLEOTIDE SEQUENCE [LARGE SCALE GENOMIC DNA]</scope>
</reference>